<comment type="similarity">
    <text evidence="2">Belongs to the bacterial solute-binding protein 5 family.</text>
</comment>
<comment type="subcellular location">
    <subcellularLocation>
        <location evidence="1">Cell membrane</location>
        <topology evidence="1">Lipid-anchor</topology>
    </subcellularLocation>
</comment>
<evidence type="ECO:0000313" key="9">
    <source>
        <dbReference type="EMBL" id="MFC3928504.1"/>
    </source>
</evidence>
<dbReference type="InterPro" id="IPR000914">
    <property type="entry name" value="SBP_5_dom"/>
</dbReference>
<sequence length="658" mass="71753">MNKKTKWFAAAAVTLLSASVLAACGSSSSSSSSATSKYTYVYTSDPETLDYTISNKSTTGEVVANLEDGLLENDEYGNLVPSLAEDWKVSADGLTYTYTIRDDAKWYTVDGEEYGDITAEDFVTGLKHAADGKSEALYLVQGSIVGLDDYVSGKTSDFSTVGVKAVDEKTVQYTLKQAESYWNSKMTMGIMFPVNAEFLASKGEDYGSVSPDSILYSGPYLLSALTSKSQMVFAKNENYWDADNVSIEEVALTYFDGSDPDALINGFADGTYTGARVYPTSANYSSIKKEFGDNIYYGPQNGTIYYAALNLNRTTYGHTSKTSDEQKTSTQKALRNKDFRQALNFAIDRNAYTSQNVGEDASSGVIRNMLVPPTFVSAGEKSFGDLVTANLASYGSEWSDVNLSDAQDGLYNVDKAKEQLAAAKSTLQADGVQFPIHIDMPVLQNSEIQVQSAQSMKQTIEASLGTDNVVIDLQMLDEDTYMNVTYYAEAAAQNDFDLSTATGWGPDYNDPSTYLDIFKYSDGASLHQIGLDPSETASDVAKEVGLVEYEELVKSANAITTDINARYEAYAKAAAYLADQSYVLPTYTRGGTPTVSKAKPFSGSFAWAGIKGSESFKYIDLQEDTVTKKEYDAAYKEWQEAKAKSNAEYQESLADHVE</sequence>
<dbReference type="PROSITE" id="PS51257">
    <property type="entry name" value="PROKAR_LIPOPROTEIN"/>
    <property type="match status" value="1"/>
</dbReference>
<name>A0ABV8CWI5_9STRE</name>
<evidence type="ECO:0000313" key="10">
    <source>
        <dbReference type="Proteomes" id="UP001595807"/>
    </source>
</evidence>
<feature type="domain" description="Solute-binding protein family 5" evidence="8">
    <location>
        <begin position="79"/>
        <end position="523"/>
    </location>
</feature>
<dbReference type="Proteomes" id="UP001595807">
    <property type="component" value="Unassembled WGS sequence"/>
</dbReference>
<keyword evidence="5" id="KW-0571">Peptide transport</keyword>
<reference evidence="10" key="1">
    <citation type="journal article" date="2019" name="Int. J. Syst. Evol. Microbiol.">
        <title>The Global Catalogue of Microorganisms (GCM) 10K type strain sequencing project: providing services to taxonomists for standard genome sequencing and annotation.</title>
        <authorList>
            <consortium name="The Broad Institute Genomics Platform"/>
            <consortium name="The Broad Institute Genome Sequencing Center for Infectious Disease"/>
            <person name="Wu L."/>
            <person name="Ma J."/>
        </authorList>
    </citation>
    <scope>NUCLEOTIDE SEQUENCE [LARGE SCALE GENOMIC DNA]</scope>
    <source>
        <strain evidence="10">CCUG 67170</strain>
    </source>
</reference>
<gene>
    <name evidence="9" type="ORF">ACFORF_08005</name>
</gene>
<dbReference type="Pfam" id="PF00496">
    <property type="entry name" value="SBP_bac_5"/>
    <property type="match status" value="1"/>
</dbReference>
<dbReference type="EMBL" id="JBHRZV010000050">
    <property type="protein sequence ID" value="MFC3928504.1"/>
    <property type="molecule type" value="Genomic_DNA"/>
</dbReference>
<dbReference type="PIRSF" id="PIRSF002741">
    <property type="entry name" value="MppA"/>
    <property type="match status" value="1"/>
</dbReference>
<evidence type="ECO:0000256" key="4">
    <source>
        <dbReference type="ARBA" id="ARBA00022729"/>
    </source>
</evidence>
<organism evidence="9 10">
    <name type="scientific">Streptococcus caprae</name>
    <dbReference type="NCBI Taxonomy" id="1640501"/>
    <lineage>
        <taxon>Bacteria</taxon>
        <taxon>Bacillati</taxon>
        <taxon>Bacillota</taxon>
        <taxon>Bacilli</taxon>
        <taxon>Lactobacillales</taxon>
        <taxon>Streptococcaceae</taxon>
        <taxon>Streptococcus</taxon>
    </lineage>
</organism>
<dbReference type="Gene3D" id="3.90.76.10">
    <property type="entry name" value="Dipeptide-binding Protein, Domain 1"/>
    <property type="match status" value="1"/>
</dbReference>
<keyword evidence="6" id="KW-0653">Protein transport</keyword>
<proteinExistence type="inferred from homology"/>
<dbReference type="CDD" id="cd08504">
    <property type="entry name" value="PBP2_OppA"/>
    <property type="match status" value="1"/>
</dbReference>
<keyword evidence="4 7" id="KW-0732">Signal</keyword>
<dbReference type="SUPFAM" id="SSF53850">
    <property type="entry name" value="Periplasmic binding protein-like II"/>
    <property type="match status" value="1"/>
</dbReference>
<dbReference type="InterPro" id="IPR030678">
    <property type="entry name" value="Peptide/Ni-bd"/>
</dbReference>
<dbReference type="InterPro" id="IPR023765">
    <property type="entry name" value="SBP_5_CS"/>
</dbReference>
<evidence type="ECO:0000259" key="8">
    <source>
        <dbReference type="Pfam" id="PF00496"/>
    </source>
</evidence>
<dbReference type="PROSITE" id="PS01040">
    <property type="entry name" value="SBP_BACTERIAL_5"/>
    <property type="match status" value="1"/>
</dbReference>
<dbReference type="InterPro" id="IPR039424">
    <property type="entry name" value="SBP_5"/>
</dbReference>
<accession>A0ABV8CWI5</accession>
<dbReference type="Gene3D" id="3.10.105.10">
    <property type="entry name" value="Dipeptide-binding Protein, Domain 3"/>
    <property type="match status" value="1"/>
</dbReference>
<dbReference type="PANTHER" id="PTHR30290">
    <property type="entry name" value="PERIPLASMIC BINDING COMPONENT OF ABC TRANSPORTER"/>
    <property type="match status" value="1"/>
</dbReference>
<evidence type="ECO:0000256" key="7">
    <source>
        <dbReference type="SAM" id="SignalP"/>
    </source>
</evidence>
<dbReference type="RefSeq" id="WP_380427124.1">
    <property type="nucleotide sequence ID" value="NZ_JBHRZV010000050.1"/>
</dbReference>
<evidence type="ECO:0000256" key="1">
    <source>
        <dbReference type="ARBA" id="ARBA00004193"/>
    </source>
</evidence>
<feature type="signal peptide" evidence="7">
    <location>
        <begin position="1"/>
        <end position="22"/>
    </location>
</feature>
<keyword evidence="3" id="KW-0813">Transport</keyword>
<keyword evidence="10" id="KW-1185">Reference proteome</keyword>
<feature type="chain" id="PRO_5047303226" evidence="7">
    <location>
        <begin position="23"/>
        <end position="658"/>
    </location>
</feature>
<protein>
    <submittedName>
        <fullName evidence="9">Peptide ABC transporter substrate-binding protein</fullName>
    </submittedName>
</protein>
<evidence type="ECO:0000256" key="6">
    <source>
        <dbReference type="ARBA" id="ARBA00022927"/>
    </source>
</evidence>
<evidence type="ECO:0000256" key="5">
    <source>
        <dbReference type="ARBA" id="ARBA00022856"/>
    </source>
</evidence>
<dbReference type="Gene3D" id="3.40.190.10">
    <property type="entry name" value="Periplasmic binding protein-like II"/>
    <property type="match status" value="1"/>
</dbReference>
<dbReference type="PANTHER" id="PTHR30290:SF10">
    <property type="entry name" value="PERIPLASMIC OLIGOPEPTIDE-BINDING PROTEIN-RELATED"/>
    <property type="match status" value="1"/>
</dbReference>
<evidence type="ECO:0000256" key="3">
    <source>
        <dbReference type="ARBA" id="ARBA00022448"/>
    </source>
</evidence>
<comment type="caution">
    <text evidence="9">The sequence shown here is derived from an EMBL/GenBank/DDBJ whole genome shotgun (WGS) entry which is preliminary data.</text>
</comment>
<evidence type="ECO:0000256" key="2">
    <source>
        <dbReference type="ARBA" id="ARBA00005695"/>
    </source>
</evidence>